<dbReference type="InterPro" id="IPR046960">
    <property type="entry name" value="PPR_At4g14850-like_plant"/>
</dbReference>
<feature type="domain" description="DYW" evidence="4">
    <location>
        <begin position="707"/>
        <end position="799"/>
    </location>
</feature>
<dbReference type="Pfam" id="PF20431">
    <property type="entry name" value="E_motif"/>
    <property type="match status" value="1"/>
</dbReference>
<dbReference type="GO" id="GO:0003729">
    <property type="term" value="F:mRNA binding"/>
    <property type="evidence" value="ECO:0007669"/>
    <property type="project" value="UniProtKB-ARBA"/>
</dbReference>
<feature type="repeat" description="PPR" evidence="3">
    <location>
        <begin position="183"/>
        <end position="221"/>
    </location>
</feature>
<dbReference type="GO" id="GO:0008270">
    <property type="term" value="F:zinc ion binding"/>
    <property type="evidence" value="ECO:0007669"/>
    <property type="project" value="InterPro"/>
</dbReference>
<evidence type="ECO:0000256" key="1">
    <source>
        <dbReference type="ARBA" id="ARBA00006643"/>
    </source>
</evidence>
<dbReference type="Pfam" id="PF01535">
    <property type="entry name" value="PPR"/>
    <property type="match status" value="6"/>
</dbReference>
<keyword evidence="7" id="KW-1185">Reference proteome</keyword>
<dbReference type="InterPro" id="IPR032867">
    <property type="entry name" value="DYW_dom"/>
</dbReference>
<dbReference type="InterPro" id="IPR046848">
    <property type="entry name" value="E_motif"/>
</dbReference>
<dbReference type="NCBIfam" id="TIGR00756">
    <property type="entry name" value="PPR"/>
    <property type="match status" value="5"/>
</dbReference>
<dbReference type="Proteomes" id="UP000663760">
    <property type="component" value="Chromosome 4"/>
</dbReference>
<feature type="repeat" description="PPR" evidence="3">
    <location>
        <begin position="492"/>
        <end position="526"/>
    </location>
</feature>
<evidence type="ECO:0000256" key="2">
    <source>
        <dbReference type="ARBA" id="ARBA00022737"/>
    </source>
</evidence>
<dbReference type="InterPro" id="IPR011990">
    <property type="entry name" value="TPR-like_helical_dom_sf"/>
</dbReference>
<evidence type="ECO:0000256" key="3">
    <source>
        <dbReference type="PROSITE-ProRule" id="PRU00708"/>
    </source>
</evidence>
<dbReference type="PANTHER" id="PTHR47926:SF443">
    <property type="entry name" value="PENTATRICOPEPTIDE REPEAT-CONTAINING PROTEIN"/>
    <property type="match status" value="1"/>
</dbReference>
<dbReference type="Pfam" id="PF13041">
    <property type="entry name" value="PPR_2"/>
    <property type="match status" value="1"/>
</dbReference>
<feature type="repeat" description="PPR" evidence="3">
    <location>
        <begin position="391"/>
        <end position="425"/>
    </location>
</feature>
<feature type="repeat" description="PPR" evidence="3">
    <location>
        <begin position="358"/>
        <end position="388"/>
    </location>
</feature>
<evidence type="ECO:0000313" key="7">
    <source>
        <dbReference type="Proteomes" id="UP000663760"/>
    </source>
</evidence>
<accession>A0A7I8K9Y8</accession>
<sequence>MPSQAQPRRLDQLSFYLRRRPAAAAAAAAHGITVKAGFLSSSFFLCNHLIHAYASESATADARKLFDEIPLLNPDSWSTMISGYAKVGQLKEAVTMLRAMRCTNGGRRDEEDDSFWCRVAHGNVIKGCSRASDLRTGAQLHCSTVKLGFESDSFMAASVIDLYWKCGDLEGSRKVFGLAPHKDAATWTTMISAFASQRQQDKFKEAAFLLFRKMIAIGVWPVAVTFGSLVKIFDDPSKINQAKQVHGCMLKLGVNADDLLGSALVTMYGKCGGVDEVVRLSARVSHKDVVFWTSLLVGFVQNGLYPAAIEVFREMIEEEAMLDGSAIVGVLGAFSAQKQLRFGEEAHGYALRSNLISDSCVVNALINLYGKCGQVRKAEAVFQAMEQKRDDPVCWTTLLTCYGQNGLPEETMFLFRQMMQKGVALHAFSATGALRACSAMAAVTTGEQLHSLITKAGISEALSVRNSLISMYGKCGDSAAALEIFNSMALRDAITWNSIIDCCSHHGFGPEAIILFYQMQREGTRPDDFTFLGVLASCSHAGLVTEGREFFKMMSTVYGLEPKMEHYACMVDLFGRAGRFDEAVEFVNTVPCGSSSLIWESLLGSCSLYREIKLGSMAMEKILQTKPEDPSGYIILSNISASMGEWEIKADALSRMRRRGLQKDPSRSWVEVKGLLHVFSPDDKSHPELHLIYWKLEELKVKMEEGGYVPETHLVLHDTNPQEKDLSLLRHSEKLALAFALIATPSSRPIRIMQNLRCCKDCHTAMKLISRIEGRCIILRDSKRFHIFRDGVCSCSDYW</sequence>
<proteinExistence type="inferred from homology"/>
<protein>
    <recommendedName>
        <fullName evidence="4">DYW domain-containing protein</fullName>
    </recommendedName>
</protein>
<dbReference type="PANTHER" id="PTHR47926">
    <property type="entry name" value="PENTATRICOPEPTIDE REPEAT-CONTAINING PROTEIN"/>
    <property type="match status" value="1"/>
</dbReference>
<dbReference type="EMBL" id="LR746267">
    <property type="protein sequence ID" value="CAA7394096.1"/>
    <property type="molecule type" value="Genomic_DNA"/>
</dbReference>
<comment type="similarity">
    <text evidence="1">Belongs to the PPR family. PCMP-H subfamily.</text>
</comment>
<organism evidence="6 7">
    <name type="scientific">Spirodela intermedia</name>
    <name type="common">Intermediate duckweed</name>
    <dbReference type="NCBI Taxonomy" id="51605"/>
    <lineage>
        <taxon>Eukaryota</taxon>
        <taxon>Viridiplantae</taxon>
        <taxon>Streptophyta</taxon>
        <taxon>Embryophyta</taxon>
        <taxon>Tracheophyta</taxon>
        <taxon>Spermatophyta</taxon>
        <taxon>Magnoliopsida</taxon>
        <taxon>Liliopsida</taxon>
        <taxon>Araceae</taxon>
        <taxon>Lemnoideae</taxon>
        <taxon>Spirodela</taxon>
    </lineage>
</organism>
<feature type="repeat" description="PPR" evidence="3">
    <location>
        <begin position="288"/>
        <end position="322"/>
    </location>
</feature>
<evidence type="ECO:0000313" key="6">
    <source>
        <dbReference type="EMBL" id="CAA7394096.1"/>
    </source>
</evidence>
<dbReference type="Pfam" id="PF14432">
    <property type="entry name" value="DYW_deaminase"/>
    <property type="match status" value="1"/>
</dbReference>
<reference evidence="6" key="1">
    <citation type="submission" date="2020-02" db="EMBL/GenBank/DDBJ databases">
        <authorList>
            <person name="Scholz U."/>
            <person name="Mascher M."/>
            <person name="Fiebig A."/>
        </authorList>
    </citation>
    <scope>NUCLEOTIDE SEQUENCE</scope>
</reference>
<dbReference type="InterPro" id="IPR002885">
    <property type="entry name" value="PPR_rpt"/>
</dbReference>
<keyword evidence="2" id="KW-0677">Repeat</keyword>
<evidence type="ECO:0000259" key="4">
    <source>
        <dbReference type="Pfam" id="PF14432"/>
    </source>
</evidence>
<dbReference type="PROSITE" id="PS51375">
    <property type="entry name" value="PPR"/>
    <property type="match status" value="6"/>
</dbReference>
<dbReference type="GO" id="GO:0009451">
    <property type="term" value="P:RNA modification"/>
    <property type="evidence" value="ECO:0007669"/>
    <property type="project" value="InterPro"/>
</dbReference>
<dbReference type="AlphaFoldDB" id="A0A7I8K9Y8"/>
<dbReference type="FunFam" id="1.25.40.10:FF:000690">
    <property type="entry name" value="Pentatricopeptide repeat-containing protein"/>
    <property type="match status" value="1"/>
</dbReference>
<dbReference type="EMBL" id="LR743591">
    <property type="protein sequence ID" value="CAA2618248.1"/>
    <property type="molecule type" value="Genomic_DNA"/>
</dbReference>
<evidence type="ECO:0000313" key="5">
    <source>
        <dbReference type="EMBL" id="CAA2618248.1"/>
    </source>
</evidence>
<name>A0A7I8K9Y8_SPIIN</name>
<feature type="repeat" description="PPR" evidence="3">
    <location>
        <begin position="73"/>
        <end position="103"/>
    </location>
</feature>
<dbReference type="OrthoDB" id="185373at2759"/>
<dbReference type="Gene3D" id="1.25.40.10">
    <property type="entry name" value="Tetratricopeptide repeat domain"/>
    <property type="match status" value="4"/>
</dbReference>
<dbReference type="FunFam" id="1.25.40.10:FF:000285">
    <property type="entry name" value="Pentatricopeptide repeat-containing protein, chloroplastic"/>
    <property type="match status" value="1"/>
</dbReference>
<gene>
    <name evidence="5" type="ORF">SI7747_04004415</name>
    <name evidence="6" type="ORF">SI8410_04004757</name>
</gene>